<dbReference type="KEGG" id="tet:TTHERM_000783189"/>
<name>W7X821_TETTS</name>
<dbReference type="GeneID" id="24440650"/>
<sequence>MIKDFQDTYEDAKKGGAVLAESINNQNLMGSLNIDFMGHSLGTVVVAYALKNLSIPARYLMLFGGAATITEIEGSQEKFQKCYNFYSDNDQVVQQFLNEAKLIGNQDFIGTKSFGQRKDKFFNLNTKIDNLNYIIKYQQFYDLAMAEFNKPYNSIDLIEKPNMIKIGFGGLLLYLFQKNSQSSQVSVIYLFILYISYLFL</sequence>
<keyword evidence="2" id="KW-1185">Reference proteome</keyword>
<dbReference type="RefSeq" id="XP_012651994.1">
    <property type="nucleotide sequence ID" value="XM_012796540.1"/>
</dbReference>
<dbReference type="InParanoid" id="W7X821"/>
<proteinExistence type="predicted"/>
<dbReference type="Gene3D" id="3.40.50.1820">
    <property type="entry name" value="alpha/beta hydrolase"/>
    <property type="match status" value="1"/>
</dbReference>
<protein>
    <submittedName>
        <fullName evidence="1">Uncharacterized protein</fullName>
    </submittedName>
</protein>
<dbReference type="Proteomes" id="UP000009168">
    <property type="component" value="Unassembled WGS sequence"/>
</dbReference>
<dbReference type="InterPro" id="IPR029058">
    <property type="entry name" value="AB_hydrolase_fold"/>
</dbReference>
<gene>
    <name evidence="1" type="ORF">TTHERM_000783189</name>
</gene>
<accession>W7X821</accession>
<organism evidence="1 2">
    <name type="scientific">Tetrahymena thermophila (strain SB210)</name>
    <dbReference type="NCBI Taxonomy" id="312017"/>
    <lineage>
        <taxon>Eukaryota</taxon>
        <taxon>Sar</taxon>
        <taxon>Alveolata</taxon>
        <taxon>Ciliophora</taxon>
        <taxon>Intramacronucleata</taxon>
        <taxon>Oligohymenophorea</taxon>
        <taxon>Hymenostomatida</taxon>
        <taxon>Tetrahymenina</taxon>
        <taxon>Tetrahymenidae</taxon>
        <taxon>Tetrahymena</taxon>
    </lineage>
</organism>
<dbReference type="AlphaFoldDB" id="W7X821"/>
<dbReference type="EMBL" id="GG662770">
    <property type="protein sequence ID" value="EWS75525.1"/>
    <property type="molecule type" value="Genomic_DNA"/>
</dbReference>
<evidence type="ECO:0000313" key="1">
    <source>
        <dbReference type="EMBL" id="EWS75525.1"/>
    </source>
</evidence>
<reference evidence="2" key="1">
    <citation type="journal article" date="2006" name="PLoS Biol.">
        <title>Macronuclear genome sequence of the ciliate Tetrahymena thermophila, a model eukaryote.</title>
        <authorList>
            <person name="Eisen J.A."/>
            <person name="Coyne R.S."/>
            <person name="Wu M."/>
            <person name="Wu D."/>
            <person name="Thiagarajan M."/>
            <person name="Wortman J.R."/>
            <person name="Badger J.H."/>
            <person name="Ren Q."/>
            <person name="Amedeo P."/>
            <person name="Jones K.M."/>
            <person name="Tallon L.J."/>
            <person name="Delcher A.L."/>
            <person name="Salzberg S.L."/>
            <person name="Silva J.C."/>
            <person name="Haas B.J."/>
            <person name="Majoros W.H."/>
            <person name="Farzad M."/>
            <person name="Carlton J.M."/>
            <person name="Smith R.K. Jr."/>
            <person name="Garg J."/>
            <person name="Pearlman R.E."/>
            <person name="Karrer K.M."/>
            <person name="Sun L."/>
            <person name="Manning G."/>
            <person name="Elde N.C."/>
            <person name="Turkewitz A.P."/>
            <person name="Asai D.J."/>
            <person name="Wilkes D.E."/>
            <person name="Wang Y."/>
            <person name="Cai H."/>
            <person name="Collins K."/>
            <person name="Stewart B.A."/>
            <person name="Lee S.R."/>
            <person name="Wilamowska K."/>
            <person name="Weinberg Z."/>
            <person name="Ruzzo W.L."/>
            <person name="Wloga D."/>
            <person name="Gaertig J."/>
            <person name="Frankel J."/>
            <person name="Tsao C.-C."/>
            <person name="Gorovsky M.A."/>
            <person name="Keeling P.J."/>
            <person name="Waller R.F."/>
            <person name="Patron N.J."/>
            <person name="Cherry J.M."/>
            <person name="Stover N.A."/>
            <person name="Krieger C.J."/>
            <person name="del Toro C."/>
            <person name="Ryder H.F."/>
            <person name="Williamson S.C."/>
            <person name="Barbeau R.A."/>
            <person name="Hamilton E.P."/>
            <person name="Orias E."/>
        </authorList>
    </citation>
    <scope>NUCLEOTIDE SEQUENCE [LARGE SCALE GENOMIC DNA]</scope>
    <source>
        <strain evidence="2">SB210</strain>
    </source>
</reference>
<evidence type="ECO:0000313" key="2">
    <source>
        <dbReference type="Proteomes" id="UP000009168"/>
    </source>
</evidence>